<comment type="caution">
    <text evidence="3">The sequence shown here is derived from an EMBL/GenBank/DDBJ whole genome shotgun (WGS) entry which is preliminary data.</text>
</comment>
<dbReference type="PANTHER" id="PTHR33376">
    <property type="match status" value="1"/>
</dbReference>
<evidence type="ECO:0000313" key="3">
    <source>
        <dbReference type="EMBL" id="MFC3853597.1"/>
    </source>
</evidence>
<dbReference type="CDD" id="cd13602">
    <property type="entry name" value="PBP2_TRAP_BpDctp6_7"/>
    <property type="match status" value="1"/>
</dbReference>
<protein>
    <submittedName>
        <fullName evidence="3">TRAP transporter substrate-binding protein</fullName>
    </submittedName>
</protein>
<feature type="chain" id="PRO_5046084635" evidence="2">
    <location>
        <begin position="26"/>
        <end position="350"/>
    </location>
</feature>
<dbReference type="RefSeq" id="WP_380696905.1">
    <property type="nucleotide sequence ID" value="NZ_JBHRYR010000003.1"/>
</dbReference>
<sequence length="350" mass="37724">MKTLHTMITMAAVGGSLLMGAPAMAQSASLSVVGSWSGLELHRRFENPYWSETLPGAGAGFDVQLTTHDQMGVPGGDVYNLLSEGLFDVAMTVADYAVADAPEIEALDMPMLSLTVADARRVAEAYLPIADMGMQRRFDSKVLAIVPYPQQVVFCRDPVENLEDLNGRAIRASGRTTLEFLEAVGAKALNIAFNEVPGALDRGVIDCAVTGSMSGYSSAWYEMANYLYTLPAGGWDYVLTAISLDKWNSLSAAQQATLERTMQEDFIEEVWANAEVDTQQGVACLTGTGTCERGEAQNMTLVSPSEADLATARDVLENTVLPNWARRVDDSVVTMWNDRVGTIVGLTASK</sequence>
<accession>A0ABV8A2K7</accession>
<feature type="signal peptide" evidence="2">
    <location>
        <begin position="1"/>
        <end position="25"/>
    </location>
</feature>
<dbReference type="NCBIfam" id="NF037995">
    <property type="entry name" value="TRAP_S1"/>
    <property type="match status" value="1"/>
</dbReference>
<dbReference type="InterPro" id="IPR018389">
    <property type="entry name" value="DctP_fam"/>
</dbReference>
<evidence type="ECO:0000256" key="1">
    <source>
        <dbReference type="ARBA" id="ARBA00022729"/>
    </source>
</evidence>
<evidence type="ECO:0000313" key="4">
    <source>
        <dbReference type="Proteomes" id="UP001595617"/>
    </source>
</evidence>
<dbReference type="EMBL" id="JBHRYR010000003">
    <property type="protein sequence ID" value="MFC3853597.1"/>
    <property type="molecule type" value="Genomic_DNA"/>
</dbReference>
<dbReference type="PANTHER" id="PTHR33376:SF4">
    <property type="entry name" value="SIALIC ACID-BINDING PERIPLASMIC PROTEIN SIAP"/>
    <property type="match status" value="1"/>
</dbReference>
<reference evidence="4" key="1">
    <citation type="journal article" date="2019" name="Int. J. Syst. Evol. Microbiol.">
        <title>The Global Catalogue of Microorganisms (GCM) 10K type strain sequencing project: providing services to taxonomists for standard genome sequencing and annotation.</title>
        <authorList>
            <consortium name="The Broad Institute Genomics Platform"/>
            <consortium name="The Broad Institute Genome Sequencing Center for Infectious Disease"/>
            <person name="Wu L."/>
            <person name="Ma J."/>
        </authorList>
    </citation>
    <scope>NUCLEOTIDE SEQUENCE [LARGE SCALE GENOMIC DNA]</scope>
    <source>
        <strain evidence="4">IBRC 10765</strain>
    </source>
</reference>
<evidence type="ECO:0000256" key="2">
    <source>
        <dbReference type="SAM" id="SignalP"/>
    </source>
</evidence>
<dbReference type="Pfam" id="PF03480">
    <property type="entry name" value="DctP"/>
    <property type="match status" value="1"/>
</dbReference>
<dbReference type="Proteomes" id="UP001595617">
    <property type="component" value="Unassembled WGS sequence"/>
</dbReference>
<dbReference type="InterPro" id="IPR038404">
    <property type="entry name" value="TRAP_DctP_sf"/>
</dbReference>
<gene>
    <name evidence="3" type="ORF">ACFOOG_12190</name>
</gene>
<keyword evidence="1 2" id="KW-0732">Signal</keyword>
<dbReference type="Gene3D" id="3.40.190.170">
    <property type="entry name" value="Bacterial extracellular solute-binding protein, family 7"/>
    <property type="match status" value="1"/>
</dbReference>
<name>A0ABV8A2K7_9GAMM</name>
<keyword evidence="4" id="KW-1185">Reference proteome</keyword>
<proteinExistence type="predicted"/>
<organism evidence="3 4">
    <name type="scientific">Saccharospirillum mangrovi</name>
    <dbReference type="NCBI Taxonomy" id="2161747"/>
    <lineage>
        <taxon>Bacteria</taxon>
        <taxon>Pseudomonadati</taxon>
        <taxon>Pseudomonadota</taxon>
        <taxon>Gammaproteobacteria</taxon>
        <taxon>Oceanospirillales</taxon>
        <taxon>Saccharospirillaceae</taxon>
        <taxon>Saccharospirillum</taxon>
    </lineage>
</organism>